<dbReference type="RefSeq" id="WP_116111742.1">
    <property type="nucleotide sequence ID" value="NZ_CP091196.1"/>
</dbReference>
<dbReference type="Pfam" id="PF24883">
    <property type="entry name" value="NPHP3_N"/>
    <property type="match status" value="1"/>
</dbReference>
<dbReference type="InterPro" id="IPR056884">
    <property type="entry name" value="NPHP3-like_N"/>
</dbReference>
<name>A0ABY4P2U4_9PSEU</name>
<organism evidence="3 4">
    <name type="scientific">Amycolatopsis thermalba</name>
    <dbReference type="NCBI Taxonomy" id="944492"/>
    <lineage>
        <taxon>Bacteria</taxon>
        <taxon>Bacillati</taxon>
        <taxon>Actinomycetota</taxon>
        <taxon>Actinomycetes</taxon>
        <taxon>Pseudonocardiales</taxon>
        <taxon>Pseudonocardiaceae</taxon>
        <taxon>Amycolatopsis</taxon>
    </lineage>
</organism>
<reference evidence="3" key="1">
    <citation type="submission" date="2022-01" db="EMBL/GenBank/DDBJ databases">
        <title>PSI-footprinting approach for the identification of protein synthesis inhibitor producers.</title>
        <authorList>
            <person name="Handel F."/>
            <person name="Kulik A."/>
            <person name="Wex K.W."/>
            <person name="Berscheid A."/>
            <person name="Saur J.S."/>
            <person name="Winkler A."/>
            <person name="Wibberg D."/>
            <person name="Kalinowski J."/>
            <person name="Broetz-Oesterhelt H."/>
            <person name="Mast Y."/>
        </authorList>
    </citation>
    <scope>NUCLEOTIDE SEQUENCE</scope>
    <source>
        <strain evidence="3">KNN 49.3e</strain>
    </source>
</reference>
<sequence length="983" mass="108076">MEQNAAAGEFHGPVVQAGSVHGGVYVHSGTPVVTGYRSQVERIAPKELNDRDRELDELAEFCVHGATSYLWLRARAWSGKSALLSTFVLNPPSGVRVVSFFVTASFGPHSDRRAFVDNVLEQLWAMMEVPPASHLTEFTRDTHLLALLTEAARQCEVRGERLVLVVDGLDEDRGRESRSIAALLPEQPRHGMRVIVSSRPNPPLPKDVAERHPLRAPEIIRPLQPSAKAEAVRVVMEGDLQHLMRGSRVEQDLLGLLTAAGGGLSTPDLAELIGVSEWAIDNHLGTSAGRSFTRRGSVSSGGHDVYLLAHERLQTTARSMLGPKLEEYRSRLHEWAARYARQQWPENTPDYLFRGYFAMLSEAGLTERMIACATDPGRHRRMLARTGGDGASLAEIIATQDCLLAAENPDLIALTRLAVHRSHLHRGSSRIPHTIPAGWIRVGQYERALAMIEAIPDPARRIDAVLAAHRVCRAGGQPDRAAHLLDRAERIAGGLNQYFSARPIRALAEACAMAGDFDRARRTVDLVESRTEKAQALAALAAQAAESEEHELARSLFGLAEEMLVSDTNDWRYEALSAAAVAALKVGERVRSEELLDEAENLLRKHRGFGTNTNRFGNVVRDMVTLGHRDRAVQLIQSIRDEDAREAWVEWLITEVAREEGERGVALARDTPDDLRLCRRLAAVSQVLPDHDRASRLLAEAEGVAERLSSRNPEALLAIAAAKAVRGDLARAEELVRVCAPATADAESVLEVAAAALRAEDFERGTRLLVLAETVARSSVPPRDERQSLHWVRTVADMGDFERAEKLVRSFQDGAARSAGWALIAEAALVNDDLELAEHALGLVEYSSMQRRARLDLIRAHLAAGVVTHATVLARRADDLSQRIDALLVVAREGRSSELIEEIVREIASLGQPARRMKQMARLLGVTAELRDRERVRALSEEIRCIAAAVVADPGSERFAKSRAEPFLALLIYVWVRSGSSGR</sequence>
<evidence type="ECO:0000313" key="4">
    <source>
        <dbReference type="Proteomes" id="UP000830158"/>
    </source>
</evidence>
<dbReference type="EMBL" id="CP091196">
    <property type="protein sequence ID" value="UQS26629.1"/>
    <property type="molecule type" value="Genomic_DNA"/>
</dbReference>
<evidence type="ECO:0000256" key="1">
    <source>
        <dbReference type="ARBA" id="ARBA00022737"/>
    </source>
</evidence>
<dbReference type="Proteomes" id="UP000830158">
    <property type="component" value="Chromosome"/>
</dbReference>
<keyword evidence="1" id="KW-0677">Repeat</keyword>
<protein>
    <recommendedName>
        <fullName evidence="2">Nephrocystin 3-like N-terminal domain-containing protein</fullName>
    </recommendedName>
</protein>
<evidence type="ECO:0000313" key="3">
    <source>
        <dbReference type="EMBL" id="UQS26629.1"/>
    </source>
</evidence>
<proteinExistence type="predicted"/>
<feature type="domain" description="Nephrocystin 3-like N-terminal" evidence="2">
    <location>
        <begin position="66"/>
        <end position="199"/>
    </location>
</feature>
<dbReference type="InterPro" id="IPR011990">
    <property type="entry name" value="TPR-like_helical_dom_sf"/>
</dbReference>
<gene>
    <name evidence="3" type="ORF">L1857_29405</name>
</gene>
<keyword evidence="4" id="KW-1185">Reference proteome</keyword>
<evidence type="ECO:0000259" key="2">
    <source>
        <dbReference type="Pfam" id="PF24883"/>
    </source>
</evidence>
<accession>A0ABY4P2U4</accession>
<dbReference type="Gene3D" id="1.25.40.10">
    <property type="entry name" value="Tetratricopeptide repeat domain"/>
    <property type="match status" value="1"/>
</dbReference>